<keyword evidence="4" id="KW-1185">Reference proteome</keyword>
<keyword evidence="2" id="KW-0732">Signal</keyword>
<reference evidence="3" key="1">
    <citation type="submission" date="2023-11" db="EMBL/GenBank/DDBJ databases">
        <authorList>
            <person name="Alioto T."/>
            <person name="Alioto T."/>
            <person name="Gomez Garrido J."/>
        </authorList>
    </citation>
    <scope>NUCLEOTIDE SEQUENCE</scope>
</reference>
<dbReference type="EMBL" id="CAVMBE010000050">
    <property type="protein sequence ID" value="CAK4031540.1"/>
    <property type="molecule type" value="Genomic_DNA"/>
</dbReference>
<evidence type="ECO:0000313" key="4">
    <source>
        <dbReference type="Proteomes" id="UP001296104"/>
    </source>
</evidence>
<proteinExistence type="predicted"/>
<evidence type="ECO:0000313" key="3">
    <source>
        <dbReference type="EMBL" id="CAK4031540.1"/>
    </source>
</evidence>
<evidence type="ECO:0000256" key="1">
    <source>
        <dbReference type="SAM" id="MobiDB-lite"/>
    </source>
</evidence>
<dbReference type="Proteomes" id="UP001296104">
    <property type="component" value="Unassembled WGS sequence"/>
</dbReference>
<evidence type="ECO:0000256" key="2">
    <source>
        <dbReference type="SAM" id="SignalP"/>
    </source>
</evidence>
<comment type="caution">
    <text evidence="3">The sequence shown here is derived from an EMBL/GenBank/DDBJ whole genome shotgun (WGS) entry which is preliminary data.</text>
</comment>
<accession>A0AAI9ECZ7</accession>
<feature type="region of interest" description="Disordered" evidence="1">
    <location>
        <begin position="343"/>
        <end position="362"/>
    </location>
</feature>
<dbReference type="AlphaFoldDB" id="A0AAI9ECZ7"/>
<feature type="non-terminal residue" evidence="3">
    <location>
        <position position="362"/>
    </location>
</feature>
<sequence length="362" mass="40946">MRASHALGVLILTSAASAAQPQKLTEIFDVDMRPYPANGGSCNRPRDPNDANSPVLFDADVDWRNQDKILNKIWNQMNLMVFRTTQSITPDGYNDNFDQRKLMKSFWGISPDADAGNGDDHQPKQGINLEKLNEVRKRYQSALNIMWTPRQDEKFKLFCGSSHMEFQWGDEYAFDYDGNAMARGTPADPDPWTIREWEEAHGRDWDDHWYFYTSTGDGPGESGYLLLRKDDWPAIPQIIHGQLYHFPFPWDPATEQPSLCAGNNQAAAVLMTDEDLPDNAPGAGAILLDWHVILCTPQAFSPAQGREEIPDEAQPVGTHLDTLEVLALTFLHEMFHLQNYDDSADQRPFRPLKGDDDGKPVP</sequence>
<organism evidence="3 4">
    <name type="scientific">Lecanosticta acicola</name>
    <dbReference type="NCBI Taxonomy" id="111012"/>
    <lineage>
        <taxon>Eukaryota</taxon>
        <taxon>Fungi</taxon>
        <taxon>Dikarya</taxon>
        <taxon>Ascomycota</taxon>
        <taxon>Pezizomycotina</taxon>
        <taxon>Dothideomycetes</taxon>
        <taxon>Dothideomycetidae</taxon>
        <taxon>Mycosphaerellales</taxon>
        <taxon>Mycosphaerellaceae</taxon>
        <taxon>Lecanosticta</taxon>
    </lineage>
</organism>
<protein>
    <submittedName>
        <fullName evidence="3">Uncharacterized protein</fullName>
    </submittedName>
</protein>
<feature type="signal peptide" evidence="2">
    <location>
        <begin position="1"/>
        <end position="18"/>
    </location>
</feature>
<gene>
    <name evidence="3" type="ORF">LECACI_7A006698</name>
</gene>
<feature type="chain" id="PRO_5042508067" evidence="2">
    <location>
        <begin position="19"/>
        <end position="362"/>
    </location>
</feature>
<name>A0AAI9ECZ7_9PEZI</name>
<feature type="compositionally biased region" description="Basic and acidic residues" evidence="1">
    <location>
        <begin position="344"/>
        <end position="362"/>
    </location>
</feature>